<keyword evidence="7" id="KW-1185">Reference proteome</keyword>
<evidence type="ECO:0000313" key="7">
    <source>
        <dbReference type="Proteomes" id="UP001189429"/>
    </source>
</evidence>
<dbReference type="PANTHER" id="PTHR45783">
    <property type="entry name" value="KINESIN LIGHT CHAIN"/>
    <property type="match status" value="1"/>
</dbReference>
<dbReference type="InterPro" id="IPR011990">
    <property type="entry name" value="TPR-like_helical_dom_sf"/>
</dbReference>
<comment type="caution">
    <text evidence="6">The sequence shown here is derived from an EMBL/GenBank/DDBJ whole genome shotgun (WGS) entry which is preliminary data.</text>
</comment>
<accession>A0ABN9XZK0</accession>
<feature type="region of interest" description="Disordered" evidence="5">
    <location>
        <begin position="1"/>
        <end position="26"/>
    </location>
</feature>
<name>A0ABN9XZK0_9DINO</name>
<evidence type="ECO:0008006" key="8">
    <source>
        <dbReference type="Google" id="ProtNLM"/>
    </source>
</evidence>
<keyword evidence="2" id="KW-0963">Cytoplasm</keyword>
<keyword evidence="4" id="KW-0802">TPR repeat</keyword>
<reference evidence="6" key="1">
    <citation type="submission" date="2023-10" db="EMBL/GenBank/DDBJ databases">
        <authorList>
            <person name="Chen Y."/>
            <person name="Shah S."/>
            <person name="Dougan E. K."/>
            <person name="Thang M."/>
            <person name="Chan C."/>
        </authorList>
    </citation>
    <scope>NUCLEOTIDE SEQUENCE [LARGE SCALE GENOMIC DNA]</scope>
</reference>
<feature type="non-terminal residue" evidence="6">
    <location>
        <position position="1"/>
    </location>
</feature>
<evidence type="ECO:0000256" key="1">
    <source>
        <dbReference type="ARBA" id="ARBA00004496"/>
    </source>
</evidence>
<dbReference type="Pfam" id="PF13374">
    <property type="entry name" value="TPR_10"/>
    <property type="match status" value="3"/>
</dbReference>
<dbReference type="InterPro" id="IPR002151">
    <property type="entry name" value="Kinesin_light"/>
</dbReference>
<gene>
    <name evidence="6" type="ORF">PCOR1329_LOCUS81257</name>
</gene>
<evidence type="ECO:0000256" key="5">
    <source>
        <dbReference type="SAM" id="MobiDB-lite"/>
    </source>
</evidence>
<comment type="subcellular location">
    <subcellularLocation>
        <location evidence="1">Cytoplasm</location>
    </subcellularLocation>
</comment>
<dbReference type="Gene3D" id="1.25.40.10">
    <property type="entry name" value="Tetratricopeptide repeat domain"/>
    <property type="match status" value="2"/>
</dbReference>
<evidence type="ECO:0000313" key="6">
    <source>
        <dbReference type="EMBL" id="CAK0905593.1"/>
    </source>
</evidence>
<organism evidence="6 7">
    <name type="scientific">Prorocentrum cordatum</name>
    <dbReference type="NCBI Taxonomy" id="2364126"/>
    <lineage>
        <taxon>Eukaryota</taxon>
        <taxon>Sar</taxon>
        <taxon>Alveolata</taxon>
        <taxon>Dinophyceae</taxon>
        <taxon>Prorocentrales</taxon>
        <taxon>Prorocentraceae</taxon>
        <taxon>Prorocentrum</taxon>
    </lineage>
</organism>
<dbReference type="SUPFAM" id="SSF48452">
    <property type="entry name" value="TPR-like"/>
    <property type="match status" value="2"/>
</dbReference>
<evidence type="ECO:0000256" key="2">
    <source>
        <dbReference type="ARBA" id="ARBA00022490"/>
    </source>
</evidence>
<evidence type="ECO:0000256" key="4">
    <source>
        <dbReference type="ARBA" id="ARBA00022803"/>
    </source>
</evidence>
<evidence type="ECO:0000256" key="3">
    <source>
        <dbReference type="ARBA" id="ARBA00022737"/>
    </source>
</evidence>
<dbReference type="PANTHER" id="PTHR45783:SF3">
    <property type="entry name" value="KINESIN LIGHT CHAIN"/>
    <property type="match status" value="1"/>
</dbReference>
<sequence>SSRAVFSRSRGLARAPGGRNRRPKPAAPMCFGASDLWVLALITALLRSRSRSSNRGRSSSLAAPPRLAAPRCGPAPARLSSMGQAPSAAEDLPGEQRLSGTSQAPSAAEDLPGEQRGARVGEIRAMLDALGFDLRAGFSERRLRELVQQEVYWLGPELRDPSNGYYLAAGIKILLGGGGKGGTLPRGYSVDVRLGHGAATVTLLAGQHGKQTMLEACGINRRATVFLSHWQGEPVRDTLSGMEDFVQRASKSSDEPVFWLDFFGLDQNNITWTKDKERTKRTIMGPTTLAVMMSPWEGGKTLQRAWCCLEIALHALVGHDIVIVLTPAEKERFLDAFRKDFHSIMNNTCTVDVLKAEATKKEDKEWVVKEMQAVEGGVPKINQMIISSIFAALTQVARSAVESAGGDKDAEVAMLCNNLARLLKARGQYGAETEGLMRRALAIGEKALGPQHLDVAIWCNNLARLLQAQGQCGAEAEGLMRRALAIGEKALGPQHPAVATWCSNLATVLQARGQCGAETEGLMRRALAIGEKALGPQHPHVATGCSNLVQLLQDRGQCGAETEGLMRRALAIGEKALGPQHPAVATRCNNLARLLQDQGQYGAETEGLMRRALAISEKALGPQHPDVAIRCNNLARLLQDRGQYGAETEGLMRRALAIGEKALGPQHPAVATYSNNLAALLRARGQCGVQ</sequence>
<dbReference type="Pfam" id="PF13424">
    <property type="entry name" value="TPR_12"/>
    <property type="match status" value="2"/>
</dbReference>
<dbReference type="Proteomes" id="UP001189429">
    <property type="component" value="Unassembled WGS sequence"/>
</dbReference>
<dbReference type="PRINTS" id="PR00381">
    <property type="entry name" value="KINESINLIGHT"/>
</dbReference>
<keyword evidence="3" id="KW-0677">Repeat</keyword>
<protein>
    <recommendedName>
        <fullName evidence="8">Kinesin light chain</fullName>
    </recommendedName>
</protein>
<proteinExistence type="predicted"/>
<feature type="compositionally biased region" description="Low complexity" evidence="5">
    <location>
        <begin position="55"/>
        <end position="79"/>
    </location>
</feature>
<feature type="region of interest" description="Disordered" evidence="5">
    <location>
        <begin position="52"/>
        <end position="115"/>
    </location>
</feature>
<dbReference type="EMBL" id="CAUYUJ010021587">
    <property type="protein sequence ID" value="CAK0905593.1"/>
    <property type="molecule type" value="Genomic_DNA"/>
</dbReference>